<comment type="caution">
    <text evidence="8">The sequence shown here is derived from an EMBL/GenBank/DDBJ whole genome shotgun (WGS) entry which is preliminary data.</text>
</comment>
<dbReference type="EMBL" id="JBDJPC010000001">
    <property type="protein sequence ID" value="KAL1517273.1"/>
    <property type="molecule type" value="Genomic_DNA"/>
</dbReference>
<feature type="transmembrane region" description="Helical" evidence="6">
    <location>
        <begin position="7"/>
        <end position="30"/>
    </location>
</feature>
<name>A0ABD1FDB9_HYPHA</name>
<evidence type="ECO:0000256" key="4">
    <source>
        <dbReference type="ARBA" id="ARBA00022833"/>
    </source>
</evidence>
<keyword evidence="9" id="KW-1185">Reference proteome</keyword>
<dbReference type="PANTHER" id="PTHR24379:SF121">
    <property type="entry name" value="C2H2-TYPE DOMAIN-CONTAINING PROTEIN"/>
    <property type="match status" value="1"/>
</dbReference>
<gene>
    <name evidence="8" type="ORF">ABEB36_001059</name>
</gene>
<dbReference type="PROSITE" id="PS50157">
    <property type="entry name" value="ZINC_FINGER_C2H2_2"/>
    <property type="match status" value="4"/>
</dbReference>
<dbReference type="GO" id="GO:0008270">
    <property type="term" value="F:zinc ion binding"/>
    <property type="evidence" value="ECO:0007669"/>
    <property type="project" value="UniProtKB-KW"/>
</dbReference>
<evidence type="ECO:0000256" key="1">
    <source>
        <dbReference type="ARBA" id="ARBA00022723"/>
    </source>
</evidence>
<feature type="domain" description="C2H2-type" evidence="7">
    <location>
        <begin position="69"/>
        <end position="98"/>
    </location>
</feature>
<keyword evidence="4" id="KW-0862">Zinc</keyword>
<feature type="domain" description="C2H2-type" evidence="7">
    <location>
        <begin position="40"/>
        <end position="67"/>
    </location>
</feature>
<evidence type="ECO:0000256" key="3">
    <source>
        <dbReference type="ARBA" id="ARBA00022771"/>
    </source>
</evidence>
<keyword evidence="2" id="KW-0677">Repeat</keyword>
<protein>
    <recommendedName>
        <fullName evidence="7">C2H2-type domain-containing protein</fullName>
    </recommendedName>
</protein>
<keyword evidence="1" id="KW-0479">Metal-binding</keyword>
<dbReference type="PANTHER" id="PTHR24379">
    <property type="entry name" value="KRAB AND ZINC FINGER DOMAIN-CONTAINING"/>
    <property type="match status" value="1"/>
</dbReference>
<dbReference type="Gene3D" id="3.30.160.60">
    <property type="entry name" value="Classic Zinc Finger"/>
    <property type="match status" value="2"/>
</dbReference>
<accession>A0ABD1FDB9</accession>
<evidence type="ECO:0000256" key="2">
    <source>
        <dbReference type="ARBA" id="ARBA00022737"/>
    </source>
</evidence>
<feature type="domain" description="C2H2-type" evidence="7">
    <location>
        <begin position="101"/>
        <end position="128"/>
    </location>
</feature>
<evidence type="ECO:0000259" key="7">
    <source>
        <dbReference type="PROSITE" id="PS50157"/>
    </source>
</evidence>
<evidence type="ECO:0000313" key="8">
    <source>
        <dbReference type="EMBL" id="KAL1517273.1"/>
    </source>
</evidence>
<dbReference type="SUPFAM" id="SSF57667">
    <property type="entry name" value="beta-beta-alpha zinc fingers"/>
    <property type="match status" value="2"/>
</dbReference>
<evidence type="ECO:0000256" key="6">
    <source>
        <dbReference type="SAM" id="Phobius"/>
    </source>
</evidence>
<feature type="domain" description="C2H2-type" evidence="7">
    <location>
        <begin position="130"/>
        <end position="156"/>
    </location>
</feature>
<evidence type="ECO:0000256" key="5">
    <source>
        <dbReference type="PROSITE-ProRule" id="PRU00042"/>
    </source>
</evidence>
<proteinExistence type="predicted"/>
<dbReference type="SMART" id="SM00355">
    <property type="entry name" value="ZnF_C2H2"/>
    <property type="match status" value="4"/>
</dbReference>
<reference evidence="8 9" key="1">
    <citation type="submission" date="2024-05" db="EMBL/GenBank/DDBJ databases">
        <title>Genetic variation in Jamaican populations of the coffee berry borer (Hypothenemus hampei).</title>
        <authorList>
            <person name="Errbii M."/>
            <person name="Myrie A."/>
        </authorList>
    </citation>
    <scope>NUCLEOTIDE SEQUENCE [LARGE SCALE GENOMIC DNA]</scope>
    <source>
        <strain evidence="8">JA-Hopewell-2020-01-JO</strain>
        <tissue evidence="8">Whole body</tissue>
    </source>
</reference>
<dbReference type="InterPro" id="IPR013087">
    <property type="entry name" value="Znf_C2H2_type"/>
</dbReference>
<keyword evidence="6" id="KW-0472">Membrane</keyword>
<organism evidence="8 9">
    <name type="scientific">Hypothenemus hampei</name>
    <name type="common">Coffee berry borer</name>
    <dbReference type="NCBI Taxonomy" id="57062"/>
    <lineage>
        <taxon>Eukaryota</taxon>
        <taxon>Metazoa</taxon>
        <taxon>Ecdysozoa</taxon>
        <taxon>Arthropoda</taxon>
        <taxon>Hexapoda</taxon>
        <taxon>Insecta</taxon>
        <taxon>Pterygota</taxon>
        <taxon>Neoptera</taxon>
        <taxon>Endopterygota</taxon>
        <taxon>Coleoptera</taxon>
        <taxon>Polyphaga</taxon>
        <taxon>Cucujiformia</taxon>
        <taxon>Curculionidae</taxon>
        <taxon>Scolytinae</taxon>
        <taxon>Hypothenemus</taxon>
    </lineage>
</organism>
<keyword evidence="6" id="KW-1133">Transmembrane helix</keyword>
<dbReference type="Pfam" id="PF00096">
    <property type="entry name" value="zf-C2H2"/>
    <property type="match status" value="3"/>
</dbReference>
<sequence>MVAVRNSLPYIVIICYTNFIFFLGTVAVPYHNYQLLMSPFECRTCGKIYKYKTSLNKHIKYECNKEPLFLCPICDKRFFQKIHLKKHLMSSVHRKSASGVYRCPKCNKKYKHPNSVKNHLKNECGVEPRFQCCLCFQKFRQKICLKRHLINRHNDN</sequence>
<dbReference type="InterPro" id="IPR036236">
    <property type="entry name" value="Znf_C2H2_sf"/>
</dbReference>
<evidence type="ECO:0000313" key="9">
    <source>
        <dbReference type="Proteomes" id="UP001566132"/>
    </source>
</evidence>
<keyword evidence="3 5" id="KW-0863">Zinc-finger</keyword>
<dbReference type="PROSITE" id="PS00028">
    <property type="entry name" value="ZINC_FINGER_C2H2_1"/>
    <property type="match status" value="2"/>
</dbReference>
<dbReference type="Proteomes" id="UP001566132">
    <property type="component" value="Unassembled WGS sequence"/>
</dbReference>
<keyword evidence="6" id="KW-0812">Transmembrane</keyword>
<dbReference type="AlphaFoldDB" id="A0ABD1FDB9"/>